<evidence type="ECO:0000256" key="2">
    <source>
        <dbReference type="ARBA" id="ARBA00023125"/>
    </source>
</evidence>
<dbReference type="PROSITE" id="PS01081">
    <property type="entry name" value="HTH_TETR_1"/>
    <property type="match status" value="1"/>
</dbReference>
<name>A0A852T9Q1_9BACI</name>
<dbReference type="PANTHER" id="PTHR43479">
    <property type="entry name" value="ACREF/ENVCD OPERON REPRESSOR-RELATED"/>
    <property type="match status" value="1"/>
</dbReference>
<dbReference type="PANTHER" id="PTHR43479:SF22">
    <property type="entry name" value="TRANSCRIPTIONAL REGULATOR, TETR FAMILY"/>
    <property type="match status" value="1"/>
</dbReference>
<dbReference type="InterPro" id="IPR023772">
    <property type="entry name" value="DNA-bd_HTH_TetR-type_CS"/>
</dbReference>
<dbReference type="GO" id="GO:0003677">
    <property type="term" value="F:DNA binding"/>
    <property type="evidence" value="ECO:0007669"/>
    <property type="project" value="UniProtKB-UniRule"/>
</dbReference>
<reference evidence="6" key="1">
    <citation type="submission" date="2020-07" db="EMBL/GenBank/DDBJ databases">
        <authorList>
            <person name="Partida-Martinez L."/>
            <person name="Huntemann M."/>
            <person name="Clum A."/>
            <person name="Wang J."/>
            <person name="Palaniappan K."/>
            <person name="Ritter S."/>
            <person name="Chen I.-M."/>
            <person name="Stamatis D."/>
            <person name="Reddy T."/>
            <person name="O'Malley R."/>
            <person name="Daum C."/>
            <person name="Shapiro N."/>
            <person name="Ivanova N."/>
            <person name="Kyrpides N."/>
            <person name="Woyke T."/>
        </authorList>
    </citation>
    <scope>NUCLEOTIDE SEQUENCE [LARGE SCALE GENOMIC DNA]</scope>
    <source>
        <strain evidence="6">AT2.8</strain>
    </source>
</reference>
<dbReference type="InterPro" id="IPR001647">
    <property type="entry name" value="HTH_TetR"/>
</dbReference>
<dbReference type="PROSITE" id="PS50977">
    <property type="entry name" value="HTH_TETR_2"/>
    <property type="match status" value="1"/>
</dbReference>
<feature type="domain" description="HTH tetR-type" evidence="4">
    <location>
        <begin position="2"/>
        <end position="62"/>
    </location>
</feature>
<proteinExistence type="predicted"/>
<evidence type="ECO:0000256" key="3">
    <source>
        <dbReference type="PROSITE-ProRule" id="PRU00335"/>
    </source>
</evidence>
<keyword evidence="2 3" id="KW-0238">DNA-binding</keyword>
<evidence type="ECO:0000256" key="1">
    <source>
        <dbReference type="ARBA" id="ARBA00022491"/>
    </source>
</evidence>
<dbReference type="PRINTS" id="PR00455">
    <property type="entry name" value="HTHTETR"/>
</dbReference>
<reference evidence="6" key="2">
    <citation type="submission" date="2020-08" db="EMBL/GenBank/DDBJ databases">
        <title>The Agave Microbiome: Exploring the role of microbial communities in plant adaptations to desert environments.</title>
        <authorList>
            <person name="Partida-Martinez L.P."/>
        </authorList>
    </citation>
    <scope>NUCLEOTIDE SEQUENCE [LARGE SCALE GENOMIC DNA]</scope>
    <source>
        <strain evidence="6">AT2.8</strain>
    </source>
</reference>
<sequence length="306" mass="36264">MNDRKQHVINKAHQLFIEKGFQATSIQDILDFSGISKGTFYKYFSSKSELLIAIYKATFKKLQKERDDLLIGKSPSDIEVFIKQLVMQMISNRKNKLIALYEEVMSTNDVDLKQYIRIARLRSLRWMYTRFIDIFGEKNKPYLLDCAIMFQGLMQHNLQYNRLATDSNEKISQVVRFSVNRLVKMVDEVAQAEEQLHPPELLDNWLPGLQKNNHELIVQFYKIVSPMRNCITKHFQDKNDQEKYNELLDFIQEEIMHTRAPRKFLIESTLQTLQNNAAGVWEKELHQLNEIITAYFHQLEENEEEH</sequence>
<dbReference type="Proteomes" id="UP000548423">
    <property type="component" value="Unassembled WGS sequence"/>
</dbReference>
<accession>A0A852T9Q1</accession>
<dbReference type="AlphaFoldDB" id="A0A852T9Q1"/>
<dbReference type="InterPro" id="IPR050624">
    <property type="entry name" value="HTH-type_Tx_Regulator"/>
</dbReference>
<dbReference type="InterPro" id="IPR009057">
    <property type="entry name" value="Homeodomain-like_sf"/>
</dbReference>
<dbReference type="Pfam" id="PF00440">
    <property type="entry name" value="TetR_N"/>
    <property type="match status" value="1"/>
</dbReference>
<gene>
    <name evidence="5" type="ORF">F4694_000858</name>
</gene>
<feature type="DNA-binding region" description="H-T-H motif" evidence="3">
    <location>
        <begin position="25"/>
        <end position="44"/>
    </location>
</feature>
<protein>
    <submittedName>
        <fullName evidence="5">AcrR family transcriptional regulator</fullName>
    </submittedName>
</protein>
<evidence type="ECO:0000259" key="4">
    <source>
        <dbReference type="PROSITE" id="PS50977"/>
    </source>
</evidence>
<organism evidence="5 6">
    <name type="scientific">Neobacillus niacini</name>
    <dbReference type="NCBI Taxonomy" id="86668"/>
    <lineage>
        <taxon>Bacteria</taxon>
        <taxon>Bacillati</taxon>
        <taxon>Bacillota</taxon>
        <taxon>Bacilli</taxon>
        <taxon>Bacillales</taxon>
        <taxon>Bacillaceae</taxon>
        <taxon>Neobacillus</taxon>
    </lineage>
</organism>
<dbReference type="SUPFAM" id="SSF46689">
    <property type="entry name" value="Homeodomain-like"/>
    <property type="match status" value="1"/>
</dbReference>
<evidence type="ECO:0000313" key="6">
    <source>
        <dbReference type="Proteomes" id="UP000548423"/>
    </source>
</evidence>
<dbReference type="EMBL" id="JACCBX010000002">
    <property type="protein sequence ID" value="NYE04114.1"/>
    <property type="molecule type" value="Genomic_DNA"/>
</dbReference>
<evidence type="ECO:0000313" key="5">
    <source>
        <dbReference type="EMBL" id="NYE04114.1"/>
    </source>
</evidence>
<keyword evidence="1" id="KW-0678">Repressor</keyword>
<comment type="caution">
    <text evidence="5">The sequence shown here is derived from an EMBL/GenBank/DDBJ whole genome shotgun (WGS) entry which is preliminary data.</text>
</comment>
<dbReference type="Gene3D" id="1.10.357.10">
    <property type="entry name" value="Tetracycline Repressor, domain 2"/>
    <property type="match status" value="1"/>
</dbReference>